<evidence type="ECO:0000256" key="1">
    <source>
        <dbReference type="SAM" id="MobiDB-lite"/>
    </source>
</evidence>
<feature type="compositionally biased region" description="Basic and acidic residues" evidence="1">
    <location>
        <begin position="262"/>
        <end position="276"/>
    </location>
</feature>
<feature type="compositionally biased region" description="Polar residues" evidence="1">
    <location>
        <begin position="25"/>
        <end position="38"/>
    </location>
</feature>
<protein>
    <recommendedName>
        <fullName evidence="2">CCHC-type domain-containing protein</fullName>
    </recommendedName>
</protein>
<organism evidence="3 4">
    <name type="scientific">Apiospora kogelbergensis</name>
    <dbReference type="NCBI Taxonomy" id="1337665"/>
    <lineage>
        <taxon>Eukaryota</taxon>
        <taxon>Fungi</taxon>
        <taxon>Dikarya</taxon>
        <taxon>Ascomycota</taxon>
        <taxon>Pezizomycotina</taxon>
        <taxon>Sordariomycetes</taxon>
        <taxon>Xylariomycetidae</taxon>
        <taxon>Amphisphaeriales</taxon>
        <taxon>Apiosporaceae</taxon>
        <taxon>Apiospora</taxon>
    </lineage>
</organism>
<evidence type="ECO:0000259" key="2">
    <source>
        <dbReference type="SMART" id="SM00343"/>
    </source>
</evidence>
<dbReference type="InterPro" id="IPR001878">
    <property type="entry name" value="Znf_CCHC"/>
</dbReference>
<feature type="compositionally biased region" description="Polar residues" evidence="1">
    <location>
        <begin position="56"/>
        <end position="72"/>
    </location>
</feature>
<dbReference type="GO" id="GO:0003676">
    <property type="term" value="F:nucleic acid binding"/>
    <property type="evidence" value="ECO:0007669"/>
    <property type="project" value="InterPro"/>
</dbReference>
<feature type="domain" description="CCHC-type" evidence="2">
    <location>
        <begin position="280"/>
        <end position="296"/>
    </location>
</feature>
<gene>
    <name evidence="3" type="ORF">PG999_010447</name>
</gene>
<dbReference type="GO" id="GO:0008270">
    <property type="term" value="F:zinc ion binding"/>
    <property type="evidence" value="ECO:0007669"/>
    <property type="project" value="InterPro"/>
</dbReference>
<dbReference type="Gene3D" id="4.10.60.10">
    <property type="entry name" value="Zinc finger, CCHC-type"/>
    <property type="match status" value="1"/>
</dbReference>
<dbReference type="InterPro" id="IPR036875">
    <property type="entry name" value="Znf_CCHC_sf"/>
</dbReference>
<feature type="region of interest" description="Disordered" evidence="1">
    <location>
        <begin position="233"/>
        <end position="276"/>
    </location>
</feature>
<sequence>MARRGAKSNRGGNLGTVRSSKRSNQEPQRAQVSSSNGRATLRGGRRPQGEARDSQHSSQVPQSAHFASNDGISTLPPRPSQGQDSSQLNRGSRSTMLPSTVPAQHPLPPHPGSSQEGDRSSRPLSSGPEHLQSEHDLHARAKLPMRPVQPPDDAWSVHGYREILGRGWHPQHQAAEYSQARLHEAYRQRTPEPRRYQPEYLPLDQPYDFIQQRPSVNSRDILAYRPVRDVLGVRSRSKSPPAPEPLRSTNSAVATTAVPTSRVDESHSGHVGDDLRSAKKCGNCKREGHEVKDCVSNVGRSGYVMACPRCNSSRHLYDRCPSSNVPAPGTREREEDDLYYLVTCRQNKPQICHRVDLGALMQWTTPSLTAFPWSAAFALRYHEDPKQAAAERDYDYSKHDFGLAGRRPDREALTRKFDPSHPVIPKIPLPTTLPAPSSVPREAEDRQGAMLLDDTSKVENAAKGADPRADATRAGFETDGDGSATTPLL</sequence>
<dbReference type="SMART" id="SM00343">
    <property type="entry name" value="ZnF_C2HC"/>
    <property type="match status" value="2"/>
</dbReference>
<reference evidence="3 4" key="1">
    <citation type="submission" date="2023-01" db="EMBL/GenBank/DDBJ databases">
        <title>Analysis of 21 Apiospora genomes using comparative genomics revels a genus with tremendous synthesis potential of carbohydrate active enzymes and secondary metabolites.</title>
        <authorList>
            <person name="Sorensen T."/>
        </authorList>
    </citation>
    <scope>NUCLEOTIDE SEQUENCE [LARGE SCALE GENOMIC DNA]</scope>
    <source>
        <strain evidence="3 4">CBS 117206</strain>
    </source>
</reference>
<dbReference type="AlphaFoldDB" id="A0AAW0QFT4"/>
<feature type="region of interest" description="Disordered" evidence="1">
    <location>
        <begin position="1"/>
        <end position="153"/>
    </location>
</feature>
<dbReference type="EMBL" id="JAQQWP010000009">
    <property type="protein sequence ID" value="KAK8100073.1"/>
    <property type="molecule type" value="Genomic_DNA"/>
</dbReference>
<feature type="domain" description="CCHC-type" evidence="2">
    <location>
        <begin position="306"/>
        <end position="322"/>
    </location>
</feature>
<name>A0AAW0QFT4_9PEZI</name>
<evidence type="ECO:0000313" key="4">
    <source>
        <dbReference type="Proteomes" id="UP001392437"/>
    </source>
</evidence>
<dbReference type="SUPFAM" id="SSF57756">
    <property type="entry name" value="Retrovirus zinc finger-like domains"/>
    <property type="match status" value="1"/>
</dbReference>
<accession>A0AAW0QFT4</accession>
<comment type="caution">
    <text evidence="3">The sequence shown here is derived from an EMBL/GenBank/DDBJ whole genome shotgun (WGS) entry which is preliminary data.</text>
</comment>
<evidence type="ECO:0000313" key="3">
    <source>
        <dbReference type="EMBL" id="KAK8100073.1"/>
    </source>
</evidence>
<proteinExistence type="predicted"/>
<feature type="region of interest" description="Disordered" evidence="1">
    <location>
        <begin position="416"/>
        <end position="489"/>
    </location>
</feature>
<dbReference type="Proteomes" id="UP001392437">
    <property type="component" value="Unassembled WGS sequence"/>
</dbReference>
<feature type="compositionally biased region" description="Polar residues" evidence="1">
    <location>
        <begin position="80"/>
        <end position="102"/>
    </location>
</feature>
<feature type="compositionally biased region" description="Polar residues" evidence="1">
    <location>
        <begin position="247"/>
        <end position="259"/>
    </location>
</feature>
<keyword evidence="4" id="KW-1185">Reference proteome</keyword>